<evidence type="ECO:0000259" key="6">
    <source>
        <dbReference type="Pfam" id="PF07731"/>
    </source>
</evidence>
<dbReference type="InterPro" id="IPR045087">
    <property type="entry name" value="Cu-oxidase_fam"/>
</dbReference>
<name>R8BQL8_PHAM7</name>
<dbReference type="CDD" id="cd13901">
    <property type="entry name" value="CuRO_3_MaLCC_like"/>
    <property type="match status" value="1"/>
</dbReference>
<proteinExistence type="inferred from homology"/>
<evidence type="ECO:0000259" key="7">
    <source>
        <dbReference type="Pfam" id="PF07732"/>
    </source>
</evidence>
<evidence type="ECO:0000256" key="3">
    <source>
        <dbReference type="ARBA" id="ARBA00023002"/>
    </source>
</evidence>
<dbReference type="AlphaFoldDB" id="R8BQL8"/>
<dbReference type="FunFam" id="2.60.40.420:FF:000021">
    <property type="entry name" value="Extracellular dihydrogeodin oxidase/laccase"/>
    <property type="match status" value="1"/>
</dbReference>
<dbReference type="Proteomes" id="UP000014074">
    <property type="component" value="Unassembled WGS sequence"/>
</dbReference>
<dbReference type="InterPro" id="IPR011707">
    <property type="entry name" value="Cu-oxidase-like_N"/>
</dbReference>
<dbReference type="InterPro" id="IPR011706">
    <property type="entry name" value="Cu-oxidase_C"/>
</dbReference>
<dbReference type="Pfam" id="PF07732">
    <property type="entry name" value="Cu-oxidase_3"/>
    <property type="match status" value="1"/>
</dbReference>
<dbReference type="OrthoDB" id="2121828at2759"/>
<keyword evidence="3" id="KW-0560">Oxidoreductase</keyword>
<dbReference type="CDD" id="cd13854">
    <property type="entry name" value="CuRO_1_MaLCC_like"/>
    <property type="match status" value="1"/>
</dbReference>
<dbReference type="RefSeq" id="XP_007913561.1">
    <property type="nucleotide sequence ID" value="XM_007915370.1"/>
</dbReference>
<feature type="domain" description="Plastocyanin-like" evidence="6">
    <location>
        <begin position="470"/>
        <end position="580"/>
    </location>
</feature>
<evidence type="ECO:0000256" key="1">
    <source>
        <dbReference type="ARBA" id="ARBA00010609"/>
    </source>
</evidence>
<dbReference type="KEGG" id="tmn:UCRPA7_2863"/>
<dbReference type="GO" id="GO:0016491">
    <property type="term" value="F:oxidoreductase activity"/>
    <property type="evidence" value="ECO:0007669"/>
    <property type="project" value="UniProtKB-KW"/>
</dbReference>
<dbReference type="InterPro" id="IPR008972">
    <property type="entry name" value="Cupredoxin"/>
</dbReference>
<keyword evidence="9" id="KW-1185">Reference proteome</keyword>
<evidence type="ECO:0000256" key="2">
    <source>
        <dbReference type="ARBA" id="ARBA00022723"/>
    </source>
</evidence>
<dbReference type="Gene3D" id="2.60.40.420">
    <property type="entry name" value="Cupredoxins - blue copper proteins"/>
    <property type="match status" value="3"/>
</dbReference>
<dbReference type="eggNOG" id="KOG1263">
    <property type="taxonomic scope" value="Eukaryota"/>
</dbReference>
<evidence type="ECO:0000259" key="5">
    <source>
        <dbReference type="Pfam" id="PF00394"/>
    </source>
</evidence>
<organism evidence="8 9">
    <name type="scientific">Phaeoacremonium minimum (strain UCR-PA7)</name>
    <name type="common">Esca disease fungus</name>
    <name type="synonym">Togninia minima</name>
    <dbReference type="NCBI Taxonomy" id="1286976"/>
    <lineage>
        <taxon>Eukaryota</taxon>
        <taxon>Fungi</taxon>
        <taxon>Dikarya</taxon>
        <taxon>Ascomycota</taxon>
        <taxon>Pezizomycotina</taxon>
        <taxon>Sordariomycetes</taxon>
        <taxon>Sordariomycetidae</taxon>
        <taxon>Togniniales</taxon>
        <taxon>Togniniaceae</taxon>
        <taxon>Phaeoacremonium</taxon>
    </lineage>
</organism>
<dbReference type="SUPFAM" id="SSF49503">
    <property type="entry name" value="Cupredoxins"/>
    <property type="match status" value="3"/>
</dbReference>
<feature type="domain" description="Plastocyanin-like" evidence="5">
    <location>
        <begin position="236"/>
        <end position="388"/>
    </location>
</feature>
<dbReference type="InterPro" id="IPR001117">
    <property type="entry name" value="Cu-oxidase_2nd"/>
</dbReference>
<keyword evidence="4" id="KW-0186">Copper</keyword>
<gene>
    <name evidence="8" type="ORF">UCRPA7_2863</name>
</gene>
<keyword evidence="2" id="KW-0479">Metal-binding</keyword>
<comment type="similarity">
    <text evidence="1">Belongs to the multicopper oxidase family.</text>
</comment>
<dbReference type="GO" id="GO:0005507">
    <property type="term" value="F:copper ion binding"/>
    <property type="evidence" value="ECO:0007669"/>
    <property type="project" value="InterPro"/>
</dbReference>
<feature type="domain" description="Plastocyanin-like" evidence="7">
    <location>
        <begin position="86"/>
        <end position="202"/>
    </location>
</feature>
<dbReference type="GeneID" id="19323155"/>
<reference evidence="9" key="1">
    <citation type="journal article" date="2013" name="Genome Announc.">
        <title>Draft genome sequence of the ascomycete Phaeoacremonium aleophilum strain UCR-PA7, a causal agent of the esca disease complex in grapevines.</title>
        <authorList>
            <person name="Blanco-Ulate B."/>
            <person name="Rolshausen P."/>
            <person name="Cantu D."/>
        </authorList>
    </citation>
    <scope>NUCLEOTIDE SEQUENCE [LARGE SCALE GENOMIC DNA]</scope>
    <source>
        <strain evidence="9">UCR-PA7</strain>
    </source>
</reference>
<sequence length="614" mass="67902">MGLLDGVVSWINGVFNWIFGVVATLAQTKTNGKAIIGTLAAPLLPFFLNDCPLPNGFPWGKLTVGNNPYKEYPNTGVIRSYDWTISRGVIAPDGYERAVLLVNGAFPGPTIEANWGDTIQVTVHNNITGPEEGTSIHWHGFLQKGTPWEDGVPGVTQCPITPGKSFTYQFRASLYGTSWYHAHYSAQYAGGVVGPIVVYGPKHKAYDIDVGPIMLSGELARTYRIHPKLILAFHLDWYHNDYFTILKTLLSPGGDPRVFSDNNLINGKMNFDCSKKDAGDKTKCTNGAGISKFKFKTGKTHRLRLINSGAEGVQRFSVDEHTMTVIANDFIPIEPYDTKVVTLGVGQRVDVLVKADVGKPKNAYWIRSNLTSCSPAKQPFAVAAVYYDQADTNKAPASKPWDVPDPGTCANDNLSLTHPLYKMPVPEPSFTHDVPVELFLNESKIWLWKLDNVSFRGDYGAPPLLLANQGNTSFPKIWNVRNTYTNSSVRMIVQNNSPAPHPMHMHGANMYVLHEGAGAWDGTSIVNASNPMRRDVQMVRPGGHVVLQVDTDNPGVWPFHCHVAWHASSGFFMQLVVQPEKIKKFQIPNTVAQTCRDWSEWTKTNIPEQIDSGP</sequence>
<dbReference type="EMBL" id="KB932984">
    <property type="protein sequence ID" value="EOO01619.1"/>
    <property type="molecule type" value="Genomic_DNA"/>
</dbReference>
<dbReference type="PANTHER" id="PTHR11709:SF145">
    <property type="entry name" value="LCC1"/>
    <property type="match status" value="1"/>
</dbReference>
<evidence type="ECO:0000313" key="8">
    <source>
        <dbReference type="EMBL" id="EOO01619.1"/>
    </source>
</evidence>
<dbReference type="HOGENOM" id="CLU_006504_3_1_1"/>
<evidence type="ECO:0000256" key="4">
    <source>
        <dbReference type="ARBA" id="ARBA00023008"/>
    </source>
</evidence>
<accession>R8BQL8</accession>
<dbReference type="Pfam" id="PF00394">
    <property type="entry name" value="Cu-oxidase"/>
    <property type="match status" value="1"/>
</dbReference>
<evidence type="ECO:0000313" key="9">
    <source>
        <dbReference type="Proteomes" id="UP000014074"/>
    </source>
</evidence>
<protein>
    <submittedName>
        <fullName evidence="8">Putative multicopper like protein</fullName>
    </submittedName>
</protein>
<dbReference type="Pfam" id="PF07731">
    <property type="entry name" value="Cu-oxidase_2"/>
    <property type="match status" value="1"/>
</dbReference>
<dbReference type="PANTHER" id="PTHR11709">
    <property type="entry name" value="MULTI-COPPER OXIDASE"/>
    <property type="match status" value="1"/>
</dbReference>